<comment type="caution">
    <text evidence="13">The sequence shown here is derived from an EMBL/GenBank/DDBJ whole genome shotgun (WGS) entry which is preliminary data.</text>
</comment>
<keyword evidence="5 13" id="KW-0418">Kinase</keyword>
<dbReference type="NCBIfam" id="NF033483">
    <property type="entry name" value="PknB_PASTA_kin"/>
    <property type="match status" value="1"/>
</dbReference>
<dbReference type="Proteomes" id="UP001629745">
    <property type="component" value="Unassembled WGS sequence"/>
</dbReference>
<dbReference type="InterPro" id="IPR000719">
    <property type="entry name" value="Prot_kinase_dom"/>
</dbReference>
<feature type="region of interest" description="Disordered" evidence="9">
    <location>
        <begin position="283"/>
        <end position="344"/>
    </location>
</feature>
<evidence type="ECO:0000256" key="5">
    <source>
        <dbReference type="ARBA" id="ARBA00022777"/>
    </source>
</evidence>
<evidence type="ECO:0000259" key="11">
    <source>
        <dbReference type="PROSITE" id="PS50011"/>
    </source>
</evidence>
<dbReference type="EC" id="2.7.11.1" evidence="1"/>
<dbReference type="InterPro" id="IPR011009">
    <property type="entry name" value="Kinase-like_dom_sf"/>
</dbReference>
<evidence type="ECO:0000256" key="6">
    <source>
        <dbReference type="ARBA" id="ARBA00022840"/>
    </source>
</evidence>
<keyword evidence="10" id="KW-0472">Membrane</keyword>
<dbReference type="PANTHER" id="PTHR43289">
    <property type="entry name" value="MITOGEN-ACTIVATED PROTEIN KINASE KINASE KINASE 20-RELATED"/>
    <property type="match status" value="1"/>
</dbReference>
<dbReference type="InterPro" id="IPR005543">
    <property type="entry name" value="PASTA_dom"/>
</dbReference>
<evidence type="ECO:0000256" key="2">
    <source>
        <dbReference type="ARBA" id="ARBA00022527"/>
    </source>
</evidence>
<feature type="compositionally biased region" description="Low complexity" evidence="9">
    <location>
        <begin position="321"/>
        <end position="336"/>
    </location>
</feature>
<reference evidence="13 14" key="1">
    <citation type="submission" date="2023-11" db="EMBL/GenBank/DDBJ databases">
        <authorList>
            <person name="Val-Calvo J."/>
            <person name="Scortti M."/>
            <person name="Vazquez-Boland J."/>
        </authorList>
    </citation>
    <scope>NUCLEOTIDE SEQUENCE [LARGE SCALE GENOMIC DNA]</scope>
    <source>
        <strain evidence="13 14">PAM 2766</strain>
    </source>
</reference>
<feature type="domain" description="PASTA" evidence="12">
    <location>
        <begin position="543"/>
        <end position="610"/>
    </location>
</feature>
<proteinExistence type="predicted"/>
<feature type="domain" description="Protein kinase" evidence="11">
    <location>
        <begin position="17"/>
        <end position="276"/>
    </location>
</feature>
<evidence type="ECO:0000256" key="4">
    <source>
        <dbReference type="ARBA" id="ARBA00022741"/>
    </source>
</evidence>
<feature type="compositionally biased region" description="Pro residues" evidence="9">
    <location>
        <begin position="310"/>
        <end position="320"/>
    </location>
</feature>
<organism evidence="13 14">
    <name type="scientific">Rhodococcus parequi</name>
    <dbReference type="NCBI Taxonomy" id="3137122"/>
    <lineage>
        <taxon>Bacteria</taxon>
        <taxon>Bacillati</taxon>
        <taxon>Actinomycetota</taxon>
        <taxon>Actinomycetes</taxon>
        <taxon>Mycobacteriales</taxon>
        <taxon>Nocardiaceae</taxon>
        <taxon>Rhodococcus</taxon>
    </lineage>
</organism>
<keyword evidence="4" id="KW-0547">Nucleotide-binding</keyword>
<keyword evidence="10" id="KW-0812">Transmembrane</keyword>
<feature type="domain" description="PASTA" evidence="12">
    <location>
        <begin position="611"/>
        <end position="672"/>
    </location>
</feature>
<dbReference type="InterPro" id="IPR008271">
    <property type="entry name" value="Ser/Thr_kinase_AS"/>
</dbReference>
<dbReference type="SMART" id="SM00220">
    <property type="entry name" value="S_TKc"/>
    <property type="match status" value="1"/>
</dbReference>
<evidence type="ECO:0000256" key="8">
    <source>
        <dbReference type="ARBA" id="ARBA00048679"/>
    </source>
</evidence>
<keyword evidence="14" id="KW-1185">Reference proteome</keyword>
<sequence length="672" mass="69728">MNPGGRRLIGVVLDRRYRIDAPIARGGMSTVYRGMDLRLDRPVAIKVMDPQFAADPQFLARFEFEARAVARLAHPGLVGVHDQGSDGEHAFLVMELVEGGTLRELLRERGPMPPHAAAAVARPVLEALAVAHRAGLVHRDIKPENVLISHSGDVKIADFGLVRAIAAAGTTSRSVILGTAAYLSPEQVTTGTADARSDVYAAGVLMYEMLTGTTPFTGDTSLSIAYQRIDNDVPEPSSIIDGVPPEFDELVVRATERDPEERFADAGAMAAQLRTVSTQLGLPDYRVPAPRRSAQQSAAPTAVTTRAPGPEGPHPEPGNRPGPAADAPTTVTPTVGHHQDGVQHTKVVTTVTPRPSDDDVAPAEVSAARHPFGAPGVGRPGSRRTVLVWLLVILLAAGALGFGGWWLGSGRYAAVPAIGGLDTAAATTQIEAAGLSVETRGAYSDTVAVDAPVGTDPAEGERVTRGSSVALLVSLGRPTVPEVGGRGDVAAVEASLRERTFVPVDGGEAFSARVPVGGIAALEPAPGTMLAVGSEVRMLRSKGAPPVDVPGVEGMSEDAARKALDSVGITVREVQQVFDDKVDSGDAVGTDPAVGTSVKAGTSVVLKVSNAVKVPALLGRSVASAKSELDKLGLQYEVRQIVNSDRSLIISQSPGAGDRVVPGGTVTITSLL</sequence>
<evidence type="ECO:0000256" key="7">
    <source>
        <dbReference type="ARBA" id="ARBA00047899"/>
    </source>
</evidence>
<evidence type="ECO:0000313" key="14">
    <source>
        <dbReference type="Proteomes" id="UP001629745"/>
    </source>
</evidence>
<evidence type="ECO:0000313" key="13">
    <source>
        <dbReference type="EMBL" id="MFM1722261.1"/>
    </source>
</evidence>
<evidence type="ECO:0000256" key="10">
    <source>
        <dbReference type="SAM" id="Phobius"/>
    </source>
</evidence>
<dbReference type="CDD" id="cd06577">
    <property type="entry name" value="PASTA_pknB"/>
    <property type="match status" value="4"/>
</dbReference>
<dbReference type="Pfam" id="PF00069">
    <property type="entry name" value="Pkinase"/>
    <property type="match status" value="1"/>
</dbReference>
<dbReference type="RefSeq" id="WP_420162824.1">
    <property type="nucleotide sequence ID" value="NZ_JBDLNV010000001.1"/>
</dbReference>
<dbReference type="SUPFAM" id="SSF56112">
    <property type="entry name" value="Protein kinase-like (PK-like)"/>
    <property type="match status" value="1"/>
</dbReference>
<name>A0ABW9FBX9_9NOCA</name>
<evidence type="ECO:0000256" key="3">
    <source>
        <dbReference type="ARBA" id="ARBA00022679"/>
    </source>
</evidence>
<dbReference type="EMBL" id="JBDLNV010000001">
    <property type="protein sequence ID" value="MFM1722261.1"/>
    <property type="molecule type" value="Genomic_DNA"/>
</dbReference>
<dbReference type="PANTHER" id="PTHR43289:SF34">
    <property type="entry name" value="SERINE_THREONINE-PROTEIN KINASE YBDM-RELATED"/>
    <property type="match status" value="1"/>
</dbReference>
<gene>
    <name evidence="13" type="primary">pknB</name>
    <name evidence="13" type="ORF">ABEU20_000815</name>
</gene>
<dbReference type="PROSITE" id="PS51178">
    <property type="entry name" value="PASTA"/>
    <property type="match status" value="2"/>
</dbReference>
<comment type="catalytic activity">
    <reaction evidence="8">
        <text>L-seryl-[protein] + ATP = O-phospho-L-seryl-[protein] + ADP + H(+)</text>
        <dbReference type="Rhea" id="RHEA:17989"/>
        <dbReference type="Rhea" id="RHEA-COMP:9863"/>
        <dbReference type="Rhea" id="RHEA-COMP:11604"/>
        <dbReference type="ChEBI" id="CHEBI:15378"/>
        <dbReference type="ChEBI" id="CHEBI:29999"/>
        <dbReference type="ChEBI" id="CHEBI:30616"/>
        <dbReference type="ChEBI" id="CHEBI:83421"/>
        <dbReference type="ChEBI" id="CHEBI:456216"/>
        <dbReference type="EC" id="2.7.11.1"/>
    </reaction>
</comment>
<keyword evidence="10" id="KW-1133">Transmembrane helix</keyword>
<dbReference type="SMART" id="SM00740">
    <property type="entry name" value="PASTA"/>
    <property type="match status" value="3"/>
</dbReference>
<dbReference type="Pfam" id="PF03793">
    <property type="entry name" value="PASTA"/>
    <property type="match status" value="3"/>
</dbReference>
<dbReference type="Gene3D" id="1.10.510.10">
    <property type="entry name" value="Transferase(Phosphotransferase) domain 1"/>
    <property type="match status" value="1"/>
</dbReference>
<keyword evidence="3" id="KW-0808">Transferase</keyword>
<dbReference type="Gene3D" id="3.30.200.20">
    <property type="entry name" value="Phosphorylase Kinase, domain 1"/>
    <property type="match status" value="1"/>
</dbReference>
<feature type="compositionally biased region" description="Polar residues" evidence="9">
    <location>
        <begin position="293"/>
        <end position="304"/>
    </location>
</feature>
<evidence type="ECO:0000256" key="9">
    <source>
        <dbReference type="SAM" id="MobiDB-lite"/>
    </source>
</evidence>
<protein>
    <recommendedName>
        <fullName evidence="1">non-specific serine/threonine protein kinase</fullName>
        <ecNumber evidence="1">2.7.11.1</ecNumber>
    </recommendedName>
</protein>
<dbReference type="Gene3D" id="3.30.10.20">
    <property type="match status" value="4"/>
</dbReference>
<keyword evidence="6" id="KW-0067">ATP-binding</keyword>
<dbReference type="SUPFAM" id="SSF54184">
    <property type="entry name" value="Penicillin-binding protein 2x (pbp-2x), c-terminal domain"/>
    <property type="match status" value="1"/>
</dbReference>
<evidence type="ECO:0000256" key="1">
    <source>
        <dbReference type="ARBA" id="ARBA00012513"/>
    </source>
</evidence>
<feature type="transmembrane region" description="Helical" evidence="10">
    <location>
        <begin position="386"/>
        <end position="407"/>
    </location>
</feature>
<evidence type="ECO:0000259" key="12">
    <source>
        <dbReference type="PROSITE" id="PS51178"/>
    </source>
</evidence>
<dbReference type="GO" id="GO:0016301">
    <property type="term" value="F:kinase activity"/>
    <property type="evidence" value="ECO:0007669"/>
    <property type="project" value="UniProtKB-KW"/>
</dbReference>
<accession>A0ABW9FBX9</accession>
<dbReference type="CDD" id="cd14014">
    <property type="entry name" value="STKc_PknB_like"/>
    <property type="match status" value="1"/>
</dbReference>
<comment type="catalytic activity">
    <reaction evidence="7">
        <text>L-threonyl-[protein] + ATP = O-phospho-L-threonyl-[protein] + ADP + H(+)</text>
        <dbReference type="Rhea" id="RHEA:46608"/>
        <dbReference type="Rhea" id="RHEA-COMP:11060"/>
        <dbReference type="Rhea" id="RHEA-COMP:11605"/>
        <dbReference type="ChEBI" id="CHEBI:15378"/>
        <dbReference type="ChEBI" id="CHEBI:30013"/>
        <dbReference type="ChEBI" id="CHEBI:30616"/>
        <dbReference type="ChEBI" id="CHEBI:61977"/>
        <dbReference type="ChEBI" id="CHEBI:456216"/>
        <dbReference type="EC" id="2.7.11.1"/>
    </reaction>
</comment>
<dbReference type="PROSITE" id="PS00108">
    <property type="entry name" value="PROTEIN_KINASE_ST"/>
    <property type="match status" value="1"/>
</dbReference>
<keyword evidence="2" id="KW-0723">Serine/threonine-protein kinase</keyword>
<dbReference type="PROSITE" id="PS50011">
    <property type="entry name" value="PROTEIN_KINASE_DOM"/>
    <property type="match status" value="1"/>
</dbReference>